<dbReference type="Proteomes" id="UP000499080">
    <property type="component" value="Unassembled WGS sequence"/>
</dbReference>
<keyword evidence="2" id="KW-1185">Reference proteome</keyword>
<sequence>MKQFQIAFIVVCPPCRSPNHQIGNVLRGLGTWVCCFRVGTERSNPRDARREESRKISREMRVLSRQRWRGFIHFGNEKEKIDIGIVDSVVTLQLTLSLYV</sequence>
<dbReference type="AlphaFoldDB" id="A0A4Y2ENM2"/>
<evidence type="ECO:0000313" key="1">
    <source>
        <dbReference type="EMBL" id="GBM29768.1"/>
    </source>
</evidence>
<name>A0A4Y2ENM2_ARAVE</name>
<organism evidence="1 2">
    <name type="scientific">Araneus ventricosus</name>
    <name type="common">Orbweaver spider</name>
    <name type="synonym">Epeira ventricosa</name>
    <dbReference type="NCBI Taxonomy" id="182803"/>
    <lineage>
        <taxon>Eukaryota</taxon>
        <taxon>Metazoa</taxon>
        <taxon>Ecdysozoa</taxon>
        <taxon>Arthropoda</taxon>
        <taxon>Chelicerata</taxon>
        <taxon>Arachnida</taxon>
        <taxon>Araneae</taxon>
        <taxon>Araneomorphae</taxon>
        <taxon>Entelegynae</taxon>
        <taxon>Araneoidea</taxon>
        <taxon>Araneidae</taxon>
        <taxon>Araneus</taxon>
    </lineage>
</organism>
<reference evidence="1 2" key="1">
    <citation type="journal article" date="2019" name="Sci. Rep.">
        <title>Orb-weaving spider Araneus ventricosus genome elucidates the spidroin gene catalogue.</title>
        <authorList>
            <person name="Kono N."/>
            <person name="Nakamura H."/>
            <person name="Ohtoshi R."/>
            <person name="Moran D.A.P."/>
            <person name="Shinohara A."/>
            <person name="Yoshida Y."/>
            <person name="Fujiwara M."/>
            <person name="Mori M."/>
            <person name="Tomita M."/>
            <person name="Arakawa K."/>
        </authorList>
    </citation>
    <scope>NUCLEOTIDE SEQUENCE [LARGE SCALE GENOMIC DNA]</scope>
</reference>
<protein>
    <submittedName>
        <fullName evidence="1">Uncharacterized protein</fullName>
    </submittedName>
</protein>
<gene>
    <name evidence="1" type="ORF">AVEN_238844_1</name>
</gene>
<comment type="caution">
    <text evidence="1">The sequence shown here is derived from an EMBL/GenBank/DDBJ whole genome shotgun (WGS) entry which is preliminary data.</text>
</comment>
<proteinExistence type="predicted"/>
<accession>A0A4Y2ENM2</accession>
<dbReference type="EMBL" id="BGPR01000644">
    <property type="protein sequence ID" value="GBM29768.1"/>
    <property type="molecule type" value="Genomic_DNA"/>
</dbReference>
<evidence type="ECO:0000313" key="2">
    <source>
        <dbReference type="Proteomes" id="UP000499080"/>
    </source>
</evidence>